<dbReference type="Pfam" id="PF09339">
    <property type="entry name" value="HTH_IclR"/>
    <property type="match status" value="1"/>
</dbReference>
<dbReference type="GO" id="GO:0003677">
    <property type="term" value="F:DNA binding"/>
    <property type="evidence" value="ECO:0007669"/>
    <property type="project" value="UniProtKB-KW"/>
</dbReference>
<evidence type="ECO:0000256" key="3">
    <source>
        <dbReference type="ARBA" id="ARBA00023163"/>
    </source>
</evidence>
<dbReference type="Proteomes" id="UP001279553">
    <property type="component" value="Unassembled WGS sequence"/>
</dbReference>
<dbReference type="InterPro" id="IPR036390">
    <property type="entry name" value="WH_DNA-bd_sf"/>
</dbReference>
<evidence type="ECO:0000259" key="4">
    <source>
        <dbReference type="PROSITE" id="PS51077"/>
    </source>
</evidence>
<keyword evidence="1" id="KW-0805">Transcription regulation</keyword>
<dbReference type="InterPro" id="IPR029016">
    <property type="entry name" value="GAF-like_dom_sf"/>
</dbReference>
<dbReference type="InterPro" id="IPR014757">
    <property type="entry name" value="Tscrpt_reg_IclR_C"/>
</dbReference>
<name>A0AAW9DWG6_ACIAO</name>
<evidence type="ECO:0000256" key="2">
    <source>
        <dbReference type="ARBA" id="ARBA00023125"/>
    </source>
</evidence>
<keyword evidence="7" id="KW-1185">Reference proteome</keyword>
<proteinExistence type="predicted"/>
<dbReference type="SUPFAM" id="SSF46785">
    <property type="entry name" value="Winged helix' DNA-binding domain"/>
    <property type="match status" value="1"/>
</dbReference>
<dbReference type="Gene3D" id="1.10.10.10">
    <property type="entry name" value="Winged helix-like DNA-binding domain superfamily/Winged helix DNA-binding domain"/>
    <property type="match status" value="1"/>
</dbReference>
<dbReference type="InterPro" id="IPR050707">
    <property type="entry name" value="HTH_MetabolicPath_Reg"/>
</dbReference>
<dbReference type="AlphaFoldDB" id="A0AAW9DWG6"/>
<dbReference type="GO" id="GO:0045892">
    <property type="term" value="P:negative regulation of DNA-templated transcription"/>
    <property type="evidence" value="ECO:0007669"/>
    <property type="project" value="TreeGrafter"/>
</dbReference>
<gene>
    <name evidence="6" type="ORF">SIL87_16470</name>
</gene>
<dbReference type="PANTHER" id="PTHR30136">
    <property type="entry name" value="HELIX-TURN-HELIX TRANSCRIPTIONAL REGULATOR, ICLR FAMILY"/>
    <property type="match status" value="1"/>
</dbReference>
<dbReference type="RefSeq" id="WP_319615196.1">
    <property type="nucleotide sequence ID" value="NZ_JAWXYB010000018.1"/>
</dbReference>
<dbReference type="PROSITE" id="PS51078">
    <property type="entry name" value="ICLR_ED"/>
    <property type="match status" value="1"/>
</dbReference>
<evidence type="ECO:0000259" key="5">
    <source>
        <dbReference type="PROSITE" id="PS51078"/>
    </source>
</evidence>
<accession>A0AAW9DWG6</accession>
<dbReference type="Pfam" id="PF01614">
    <property type="entry name" value="IclR_C"/>
    <property type="match status" value="1"/>
</dbReference>
<dbReference type="GO" id="GO:0003700">
    <property type="term" value="F:DNA-binding transcription factor activity"/>
    <property type="evidence" value="ECO:0007669"/>
    <property type="project" value="TreeGrafter"/>
</dbReference>
<dbReference type="SUPFAM" id="SSF55781">
    <property type="entry name" value="GAF domain-like"/>
    <property type="match status" value="1"/>
</dbReference>
<evidence type="ECO:0000313" key="6">
    <source>
        <dbReference type="EMBL" id="MDX5932352.1"/>
    </source>
</evidence>
<dbReference type="InterPro" id="IPR036388">
    <property type="entry name" value="WH-like_DNA-bd_sf"/>
</dbReference>
<comment type="caution">
    <text evidence="6">The sequence shown here is derived from an EMBL/GenBank/DDBJ whole genome shotgun (WGS) entry which is preliminary data.</text>
</comment>
<dbReference type="InterPro" id="IPR005471">
    <property type="entry name" value="Tscrpt_reg_IclR_N"/>
</dbReference>
<feature type="domain" description="HTH iclR-type" evidence="4">
    <location>
        <begin position="9"/>
        <end position="72"/>
    </location>
</feature>
<evidence type="ECO:0000256" key="1">
    <source>
        <dbReference type="ARBA" id="ARBA00023015"/>
    </source>
</evidence>
<dbReference type="PROSITE" id="PS51077">
    <property type="entry name" value="HTH_ICLR"/>
    <property type="match status" value="1"/>
</dbReference>
<keyword evidence="2" id="KW-0238">DNA-binding</keyword>
<dbReference type="Gene3D" id="3.30.450.40">
    <property type="match status" value="1"/>
</dbReference>
<evidence type="ECO:0000313" key="7">
    <source>
        <dbReference type="Proteomes" id="UP001279553"/>
    </source>
</evidence>
<feature type="domain" description="IclR-ED" evidence="5">
    <location>
        <begin position="71"/>
        <end position="254"/>
    </location>
</feature>
<protein>
    <submittedName>
        <fullName evidence="6">IclR family transcriptional regulator</fullName>
    </submittedName>
</protein>
<reference evidence="6 7" key="1">
    <citation type="submission" date="2023-11" db="EMBL/GenBank/DDBJ databases">
        <title>MicrobeMod: A computational toolkit for identifying prokaryotic methylation and restriction-modification with nanopore sequencing.</title>
        <authorList>
            <person name="Crits-Christoph A."/>
            <person name="Kang S.C."/>
            <person name="Lee H."/>
            <person name="Ostrov N."/>
        </authorList>
    </citation>
    <scope>NUCLEOTIDE SEQUENCE [LARGE SCALE GENOMIC DNA]</scope>
    <source>
        <strain evidence="6 7">DSMZ 700</strain>
    </source>
</reference>
<keyword evidence="3" id="KW-0804">Transcription</keyword>
<sequence>MTTPISDLPTSIAKAFALLRAVSVSEPPSNFSVLLERTGLPKASLHRLLQELITAGLIRTAPDRTYRPALGLLELAYRAWESIDLKAVASRHVDTLWRSTDETVHLAVRDGHEIIYIDKRESQKTLRLFSSVGRRGPLHCTGVGKAILAHLPQPERDAIIDAIPLTGHTPHTITSRHLLRAAFDEIRGQGLAFDREEHEVGIICVAAPIVDRNNYPFASLSVTAPAMRMDGARLAVLAPEVKRAAAQISADAIASNCTL</sequence>
<dbReference type="EMBL" id="JAWXYB010000018">
    <property type="protein sequence ID" value="MDX5932352.1"/>
    <property type="molecule type" value="Genomic_DNA"/>
</dbReference>
<dbReference type="PANTHER" id="PTHR30136:SF24">
    <property type="entry name" value="HTH-TYPE TRANSCRIPTIONAL REPRESSOR ALLR"/>
    <property type="match status" value="1"/>
</dbReference>
<dbReference type="SMART" id="SM00346">
    <property type="entry name" value="HTH_ICLR"/>
    <property type="match status" value="1"/>
</dbReference>
<organism evidence="6 7">
    <name type="scientific">Acidiphilium acidophilum</name>
    <name type="common">Thiobacillus acidophilus</name>
    <dbReference type="NCBI Taxonomy" id="76588"/>
    <lineage>
        <taxon>Bacteria</taxon>
        <taxon>Pseudomonadati</taxon>
        <taxon>Pseudomonadota</taxon>
        <taxon>Alphaproteobacteria</taxon>
        <taxon>Acetobacterales</taxon>
        <taxon>Acidocellaceae</taxon>
        <taxon>Acidiphilium</taxon>
    </lineage>
</organism>